<keyword evidence="9" id="KW-1185">Reference proteome</keyword>
<keyword evidence="3 5" id="KW-0697">Rotamase</keyword>
<keyword evidence="4 5" id="KW-0413">Isomerase</keyword>
<keyword evidence="6" id="KW-0732">Signal</keyword>
<dbReference type="RefSeq" id="WP_207862790.1">
    <property type="nucleotide sequence ID" value="NZ_JAFREP010000043.1"/>
</dbReference>
<evidence type="ECO:0000313" key="8">
    <source>
        <dbReference type="EMBL" id="MBO1322819.1"/>
    </source>
</evidence>
<name>A0A8J7QF09_9BACT</name>
<dbReference type="EC" id="5.2.1.8" evidence="2"/>
<dbReference type="SUPFAM" id="SSF54534">
    <property type="entry name" value="FKBP-like"/>
    <property type="match status" value="3"/>
</dbReference>
<feature type="domain" description="PpiC" evidence="7">
    <location>
        <begin position="259"/>
        <end position="362"/>
    </location>
</feature>
<gene>
    <name evidence="8" type="ORF">J3U88_30410</name>
</gene>
<feature type="domain" description="PpiC" evidence="7">
    <location>
        <begin position="31"/>
        <end position="139"/>
    </location>
</feature>
<dbReference type="InterPro" id="IPR000297">
    <property type="entry name" value="PPIase_PpiC"/>
</dbReference>
<sequence>MTCPVFVRLLLGFLLATPPALADDSQRFPIGKPFSASHILITWKGADRAPGHVTRSKAEAKIAAEELLQKLLQQPEQFDFLAKEHSDGPSASSYGYLGGFDRGAMASAFEKAVRKAKDGEIVPKPIRTQFGFHLIRRNPTEPIHYAVRLILFTHRDVSARLKHVPTLGEHLRRTPEEAKALAEQWRTKVTVANFEETANEHSDFKRVDGRFGCFYPGQSAFSTELSHHAAKLALDSISEVVELSTGFAILKRVPVFKGKSSDILISYRGAVGPAENVGRTEAEAKALAEKLAAELAADPKKFEALAKKHSDGVFAFRGGKQVDWFRDTRFAAYERAYLAMKPGEITAQPIATKVGFTIMRRD</sequence>
<dbReference type="PROSITE" id="PS50198">
    <property type="entry name" value="PPIC_PPIASE_2"/>
    <property type="match status" value="3"/>
</dbReference>
<dbReference type="GO" id="GO:0003755">
    <property type="term" value="F:peptidyl-prolyl cis-trans isomerase activity"/>
    <property type="evidence" value="ECO:0007669"/>
    <property type="project" value="UniProtKB-KW"/>
</dbReference>
<organism evidence="8 9">
    <name type="scientific">Acanthopleuribacter pedis</name>
    <dbReference type="NCBI Taxonomy" id="442870"/>
    <lineage>
        <taxon>Bacteria</taxon>
        <taxon>Pseudomonadati</taxon>
        <taxon>Acidobacteriota</taxon>
        <taxon>Holophagae</taxon>
        <taxon>Acanthopleuribacterales</taxon>
        <taxon>Acanthopleuribacteraceae</taxon>
        <taxon>Acanthopleuribacter</taxon>
    </lineage>
</organism>
<evidence type="ECO:0000256" key="2">
    <source>
        <dbReference type="ARBA" id="ARBA00013194"/>
    </source>
</evidence>
<proteinExistence type="predicted"/>
<evidence type="ECO:0000256" key="5">
    <source>
        <dbReference type="PROSITE-ProRule" id="PRU00278"/>
    </source>
</evidence>
<evidence type="ECO:0000259" key="7">
    <source>
        <dbReference type="PROSITE" id="PS50198"/>
    </source>
</evidence>
<accession>A0A8J7QF09</accession>
<evidence type="ECO:0000256" key="1">
    <source>
        <dbReference type="ARBA" id="ARBA00000971"/>
    </source>
</evidence>
<evidence type="ECO:0000256" key="3">
    <source>
        <dbReference type="ARBA" id="ARBA00023110"/>
    </source>
</evidence>
<evidence type="ECO:0000256" key="4">
    <source>
        <dbReference type="ARBA" id="ARBA00023235"/>
    </source>
</evidence>
<dbReference type="AlphaFoldDB" id="A0A8J7QF09"/>
<dbReference type="PANTHER" id="PTHR10657:SF4">
    <property type="entry name" value="PEPTIDYL-PROLYL CIS-TRANS ISOMERASE-RELATED"/>
    <property type="match status" value="1"/>
</dbReference>
<dbReference type="EMBL" id="JAFREP010000043">
    <property type="protein sequence ID" value="MBO1322819.1"/>
    <property type="molecule type" value="Genomic_DNA"/>
</dbReference>
<comment type="catalytic activity">
    <reaction evidence="1">
        <text>[protein]-peptidylproline (omega=180) = [protein]-peptidylproline (omega=0)</text>
        <dbReference type="Rhea" id="RHEA:16237"/>
        <dbReference type="Rhea" id="RHEA-COMP:10747"/>
        <dbReference type="Rhea" id="RHEA-COMP:10748"/>
        <dbReference type="ChEBI" id="CHEBI:83833"/>
        <dbReference type="ChEBI" id="CHEBI:83834"/>
        <dbReference type="EC" id="5.2.1.8"/>
    </reaction>
</comment>
<evidence type="ECO:0000256" key="6">
    <source>
        <dbReference type="SAM" id="SignalP"/>
    </source>
</evidence>
<feature type="signal peptide" evidence="6">
    <location>
        <begin position="1"/>
        <end position="22"/>
    </location>
</feature>
<comment type="caution">
    <text evidence="8">The sequence shown here is derived from an EMBL/GenBank/DDBJ whole genome shotgun (WGS) entry which is preliminary data.</text>
</comment>
<dbReference type="PANTHER" id="PTHR10657">
    <property type="entry name" value="PEPTIDYL-PROLYL CIS-TRANS ISOMERASE"/>
    <property type="match status" value="1"/>
</dbReference>
<dbReference type="InterPro" id="IPR051370">
    <property type="entry name" value="PPIase_Pin1"/>
</dbReference>
<feature type="domain" description="PpiC" evidence="7">
    <location>
        <begin position="142"/>
        <end position="254"/>
    </location>
</feature>
<dbReference type="Proteomes" id="UP000664417">
    <property type="component" value="Unassembled WGS sequence"/>
</dbReference>
<dbReference type="GO" id="GO:0005829">
    <property type="term" value="C:cytosol"/>
    <property type="evidence" value="ECO:0007669"/>
    <property type="project" value="TreeGrafter"/>
</dbReference>
<reference evidence="8" key="1">
    <citation type="submission" date="2021-03" db="EMBL/GenBank/DDBJ databases">
        <authorList>
            <person name="Wang G."/>
        </authorList>
    </citation>
    <scope>NUCLEOTIDE SEQUENCE</scope>
    <source>
        <strain evidence="8">KCTC 12899</strain>
    </source>
</reference>
<feature type="chain" id="PRO_5035241497" description="peptidylprolyl isomerase" evidence="6">
    <location>
        <begin position="23"/>
        <end position="362"/>
    </location>
</feature>
<dbReference type="InterPro" id="IPR046357">
    <property type="entry name" value="PPIase_dom_sf"/>
</dbReference>
<dbReference type="Gene3D" id="3.10.50.40">
    <property type="match status" value="3"/>
</dbReference>
<protein>
    <recommendedName>
        <fullName evidence="2">peptidylprolyl isomerase</fullName>
        <ecNumber evidence="2">5.2.1.8</ecNumber>
    </recommendedName>
</protein>
<evidence type="ECO:0000313" key="9">
    <source>
        <dbReference type="Proteomes" id="UP000664417"/>
    </source>
</evidence>
<dbReference type="Pfam" id="PF00639">
    <property type="entry name" value="Rotamase"/>
    <property type="match status" value="3"/>
</dbReference>